<gene>
    <name evidence="3" type="ORF">CERSUDRAFT_97193</name>
</gene>
<feature type="region of interest" description="Disordered" evidence="1">
    <location>
        <begin position="288"/>
        <end position="314"/>
    </location>
</feature>
<evidence type="ECO:0000313" key="3">
    <source>
        <dbReference type="EMBL" id="EMD34602.1"/>
    </source>
</evidence>
<dbReference type="OrthoDB" id="2742807at2759"/>
<dbReference type="EMBL" id="KB445802">
    <property type="protein sequence ID" value="EMD34602.1"/>
    <property type="molecule type" value="Genomic_DNA"/>
</dbReference>
<keyword evidence="2" id="KW-0812">Transmembrane</keyword>
<name>M2R843_CERS8</name>
<organism evidence="3 4">
    <name type="scientific">Ceriporiopsis subvermispora (strain B)</name>
    <name type="common">White-rot fungus</name>
    <name type="synonym">Gelatoporia subvermispora</name>
    <dbReference type="NCBI Taxonomy" id="914234"/>
    <lineage>
        <taxon>Eukaryota</taxon>
        <taxon>Fungi</taxon>
        <taxon>Dikarya</taxon>
        <taxon>Basidiomycota</taxon>
        <taxon>Agaricomycotina</taxon>
        <taxon>Agaricomycetes</taxon>
        <taxon>Polyporales</taxon>
        <taxon>Gelatoporiaceae</taxon>
        <taxon>Gelatoporia</taxon>
    </lineage>
</organism>
<proteinExistence type="predicted"/>
<feature type="compositionally biased region" description="Basic and acidic residues" evidence="1">
    <location>
        <begin position="302"/>
        <end position="314"/>
    </location>
</feature>
<feature type="transmembrane region" description="Helical" evidence="2">
    <location>
        <begin position="60"/>
        <end position="83"/>
    </location>
</feature>
<dbReference type="AlphaFoldDB" id="M2R843"/>
<evidence type="ECO:0000313" key="4">
    <source>
        <dbReference type="Proteomes" id="UP000016930"/>
    </source>
</evidence>
<keyword evidence="4" id="KW-1185">Reference proteome</keyword>
<dbReference type="HOGENOM" id="CLU_053360_1_0_1"/>
<feature type="transmembrane region" description="Helical" evidence="2">
    <location>
        <begin position="95"/>
        <end position="118"/>
    </location>
</feature>
<protein>
    <submittedName>
        <fullName evidence="3">Uncharacterized protein</fullName>
    </submittedName>
</protein>
<feature type="transmembrane region" description="Helical" evidence="2">
    <location>
        <begin position="34"/>
        <end position="53"/>
    </location>
</feature>
<reference evidence="3 4" key="1">
    <citation type="journal article" date="2012" name="Proc. Natl. Acad. Sci. U.S.A.">
        <title>Comparative genomics of Ceriporiopsis subvermispora and Phanerochaete chrysosporium provide insight into selective ligninolysis.</title>
        <authorList>
            <person name="Fernandez-Fueyo E."/>
            <person name="Ruiz-Duenas F.J."/>
            <person name="Ferreira P."/>
            <person name="Floudas D."/>
            <person name="Hibbett D.S."/>
            <person name="Canessa P."/>
            <person name="Larrondo L.F."/>
            <person name="James T.Y."/>
            <person name="Seelenfreund D."/>
            <person name="Lobos S."/>
            <person name="Polanco R."/>
            <person name="Tello M."/>
            <person name="Honda Y."/>
            <person name="Watanabe T."/>
            <person name="Watanabe T."/>
            <person name="Ryu J.S."/>
            <person name="Kubicek C.P."/>
            <person name="Schmoll M."/>
            <person name="Gaskell J."/>
            <person name="Hammel K.E."/>
            <person name="St John F.J."/>
            <person name="Vanden Wymelenberg A."/>
            <person name="Sabat G."/>
            <person name="Splinter BonDurant S."/>
            <person name="Syed K."/>
            <person name="Yadav J.S."/>
            <person name="Doddapaneni H."/>
            <person name="Subramanian V."/>
            <person name="Lavin J.L."/>
            <person name="Oguiza J.A."/>
            <person name="Perez G."/>
            <person name="Pisabarro A.G."/>
            <person name="Ramirez L."/>
            <person name="Santoyo F."/>
            <person name="Master E."/>
            <person name="Coutinho P.M."/>
            <person name="Henrissat B."/>
            <person name="Lombard V."/>
            <person name="Magnuson J.K."/>
            <person name="Kuees U."/>
            <person name="Hori C."/>
            <person name="Igarashi K."/>
            <person name="Samejima M."/>
            <person name="Held B.W."/>
            <person name="Barry K.W."/>
            <person name="LaButti K.M."/>
            <person name="Lapidus A."/>
            <person name="Lindquist E.A."/>
            <person name="Lucas S.M."/>
            <person name="Riley R."/>
            <person name="Salamov A.A."/>
            <person name="Hoffmeister D."/>
            <person name="Schwenk D."/>
            <person name="Hadar Y."/>
            <person name="Yarden O."/>
            <person name="de Vries R.P."/>
            <person name="Wiebenga A."/>
            <person name="Stenlid J."/>
            <person name="Eastwood D."/>
            <person name="Grigoriev I.V."/>
            <person name="Berka R.M."/>
            <person name="Blanchette R.A."/>
            <person name="Kersten P."/>
            <person name="Martinez A.T."/>
            <person name="Vicuna R."/>
            <person name="Cullen D."/>
        </authorList>
    </citation>
    <scope>NUCLEOTIDE SEQUENCE [LARGE SCALE GENOMIC DNA]</scope>
    <source>
        <strain evidence="3 4">B</strain>
    </source>
</reference>
<feature type="transmembrane region" description="Helical" evidence="2">
    <location>
        <begin position="12"/>
        <end position="28"/>
    </location>
</feature>
<evidence type="ECO:0000256" key="1">
    <source>
        <dbReference type="SAM" id="MobiDB-lite"/>
    </source>
</evidence>
<keyword evidence="2" id="KW-1133">Transmembrane helix</keyword>
<accession>M2R843</accession>
<sequence length="314" mass="34243">MPVGILQLAADVMLYFIWSAFSGVRIYALTGGSWSLSIAVCALAAVPACLNLYNDAKTSFLLLPLPFVETMISTVCLTCRLFWLDLTIDAGAVTIAARTCLIAADLTVLVVTWVKTYWTMKAARSSGSKAPLATMLLRDGTLYFLWVNFWCQDPQLCFVFDNIFPNSVLLILKVLHIAGVATNVFVYTTMFTTPISSIIVSHFLMNLREVASAPTTNGVQSTVPSFVRTQVSELRFASFVGNMGAPLDHSADTDSLEFGWEGESLETEVGSTEHEHGQWEKDVEMGQAGTEEGKGSGLEVLECQREGEGEALSH</sequence>
<keyword evidence="2" id="KW-0472">Membrane</keyword>
<evidence type="ECO:0000256" key="2">
    <source>
        <dbReference type="SAM" id="Phobius"/>
    </source>
</evidence>
<dbReference type="Proteomes" id="UP000016930">
    <property type="component" value="Unassembled WGS sequence"/>
</dbReference>